<dbReference type="Gene3D" id="3.40.50.720">
    <property type="entry name" value="NAD(P)-binding Rossmann-like Domain"/>
    <property type="match status" value="1"/>
</dbReference>
<proteinExistence type="predicted"/>
<reference evidence="2 3" key="1">
    <citation type="submission" date="2018-09" db="EMBL/GenBank/DDBJ databases">
        <title>Genome sequence and characterization of the bcs clusters for the production of nanocellulose from the low pH resistant strain Komagataeibacter medellinensis ID13488.</title>
        <authorList>
            <person name="Hernandez-Arriaga A.M."/>
            <person name="Del Cerro C."/>
            <person name="Urbina L."/>
            <person name="Eceiza A."/>
            <person name="Retegi A."/>
            <person name="Prieto M.A."/>
        </authorList>
    </citation>
    <scope>NUCLEOTIDE SEQUENCE [LARGE SCALE GENOMIC DNA]</scope>
    <source>
        <strain evidence="2 3">ID13488</strain>
    </source>
</reference>
<name>A0ABQ6VR16_9PROT</name>
<evidence type="ECO:0000259" key="1">
    <source>
        <dbReference type="Pfam" id="PF03446"/>
    </source>
</evidence>
<accession>A0ABQ6VR16</accession>
<dbReference type="SUPFAM" id="SSF51735">
    <property type="entry name" value="NAD(P)-binding Rossmann-fold domains"/>
    <property type="match status" value="1"/>
</dbReference>
<dbReference type="EMBL" id="QYAZ01000002">
    <property type="protein sequence ID" value="KAB8122387.1"/>
    <property type="molecule type" value="Genomic_DNA"/>
</dbReference>
<feature type="domain" description="6-phosphogluconate dehydrogenase NADP-binding" evidence="1">
    <location>
        <begin position="1"/>
        <end position="97"/>
    </location>
</feature>
<dbReference type="Pfam" id="PF03446">
    <property type="entry name" value="NAD_binding_2"/>
    <property type="match status" value="1"/>
</dbReference>
<evidence type="ECO:0000313" key="2">
    <source>
        <dbReference type="EMBL" id="KAB8122387.1"/>
    </source>
</evidence>
<dbReference type="InterPro" id="IPR036291">
    <property type="entry name" value="NAD(P)-bd_dom_sf"/>
</dbReference>
<protein>
    <submittedName>
        <fullName evidence="2">NAD(P)-dependent oxidoreductase</fullName>
    </submittedName>
</protein>
<gene>
    <name evidence="2" type="ORF">D3W54_14405</name>
</gene>
<sequence length="112" mass="11613">MGHSMAQRLLAAGRGLYVYNRTAAGRVSCWHRAQPCAPTPPAAAQGANIVFFDDATAQVLTFGPGGIATTLGADAIHACCSTLSPKQARRLRDGHAARDGGGEWQAGLCYSA</sequence>
<comment type="caution">
    <text evidence="2">The sequence shown here is derived from an EMBL/GenBank/DDBJ whole genome shotgun (WGS) entry which is preliminary data.</text>
</comment>
<organism evidence="2 3">
    <name type="scientific">Komagataeibacter medellinensis</name>
    <dbReference type="NCBI Taxonomy" id="1177712"/>
    <lineage>
        <taxon>Bacteria</taxon>
        <taxon>Pseudomonadati</taxon>
        <taxon>Pseudomonadota</taxon>
        <taxon>Alphaproteobacteria</taxon>
        <taxon>Acetobacterales</taxon>
        <taxon>Acetobacteraceae</taxon>
        <taxon>Komagataeibacter</taxon>
    </lineage>
</organism>
<evidence type="ECO:0000313" key="3">
    <source>
        <dbReference type="Proteomes" id="UP000427842"/>
    </source>
</evidence>
<keyword evidence="3" id="KW-1185">Reference proteome</keyword>
<dbReference type="Proteomes" id="UP000427842">
    <property type="component" value="Unassembled WGS sequence"/>
</dbReference>
<dbReference type="InterPro" id="IPR006115">
    <property type="entry name" value="6PGDH_NADP-bd"/>
</dbReference>